<dbReference type="Proteomes" id="UP000270046">
    <property type="component" value="Chromosome"/>
</dbReference>
<dbReference type="RefSeq" id="WP_119408602.1">
    <property type="nucleotide sequence ID" value="NZ_CP032869.1"/>
</dbReference>
<dbReference type="CDD" id="cd09620">
    <property type="entry name" value="CBM9_like_3"/>
    <property type="match status" value="1"/>
</dbReference>
<proteinExistence type="predicted"/>
<dbReference type="KEGG" id="muh:HYN43_006090"/>
<organism evidence="2 3">
    <name type="scientific">Mucilaginibacter celer</name>
    <dbReference type="NCBI Taxonomy" id="2305508"/>
    <lineage>
        <taxon>Bacteria</taxon>
        <taxon>Pseudomonadati</taxon>
        <taxon>Bacteroidota</taxon>
        <taxon>Sphingobacteriia</taxon>
        <taxon>Sphingobacteriales</taxon>
        <taxon>Sphingobacteriaceae</taxon>
        <taxon>Mucilaginibacter</taxon>
    </lineage>
</organism>
<dbReference type="GO" id="GO:0004553">
    <property type="term" value="F:hydrolase activity, hydrolyzing O-glycosyl compounds"/>
    <property type="evidence" value="ECO:0007669"/>
    <property type="project" value="InterPro"/>
</dbReference>
<dbReference type="InterPro" id="IPR010502">
    <property type="entry name" value="Carb-bd_dom_fam9"/>
</dbReference>
<protein>
    <recommendedName>
        <fullName evidence="1">Carbohydrate-binding domain-containing protein</fullName>
    </recommendedName>
</protein>
<dbReference type="EMBL" id="CP032869">
    <property type="protein sequence ID" value="AYL94895.1"/>
    <property type="molecule type" value="Genomic_DNA"/>
</dbReference>
<reference evidence="2 3" key="1">
    <citation type="submission" date="2018-10" db="EMBL/GenBank/DDBJ databases">
        <title>Genome sequencing of Mucilaginibacter sp. HYN0043.</title>
        <authorList>
            <person name="Kim M."/>
            <person name="Yi H."/>
        </authorList>
    </citation>
    <scope>NUCLEOTIDE SEQUENCE [LARGE SCALE GENOMIC DNA]</scope>
    <source>
        <strain evidence="2 3">HYN0043</strain>
    </source>
</reference>
<gene>
    <name evidence="2" type="ORF">HYN43_006090</name>
</gene>
<accession>A0A494VU88</accession>
<evidence type="ECO:0000313" key="2">
    <source>
        <dbReference type="EMBL" id="AYL94895.1"/>
    </source>
</evidence>
<keyword evidence="3" id="KW-1185">Reference proteome</keyword>
<sequence>MKELHASFIPGIYTAANLSELSTALDLLEKHHVDNLLWTDTGYKPEVSFAIAYTDAGIGIKYFVKEQYTTMVYKAINDPVYRDSCVEFFIGFDADGSYYNFEFNALGTALAGYGINRHGRMEVPAAIVGKINALSNIQFAEGDGMLNSWNLTLLIPFEVFIHHDIKTLSEYECRANFYKCGDDLPEPHFLSWSNIPNLDPDFHLPQFFGKIKFV</sequence>
<dbReference type="AlphaFoldDB" id="A0A494VU88"/>
<dbReference type="OrthoDB" id="9801646at2"/>
<dbReference type="SUPFAM" id="SSF49344">
    <property type="entry name" value="CBD9-like"/>
    <property type="match status" value="1"/>
</dbReference>
<dbReference type="Pfam" id="PF16011">
    <property type="entry name" value="CBM9_2"/>
    <property type="match status" value="1"/>
</dbReference>
<evidence type="ECO:0000313" key="3">
    <source>
        <dbReference type="Proteomes" id="UP000270046"/>
    </source>
</evidence>
<evidence type="ECO:0000259" key="1">
    <source>
        <dbReference type="Pfam" id="PF16011"/>
    </source>
</evidence>
<feature type="domain" description="Carbohydrate-binding" evidence="1">
    <location>
        <begin position="28"/>
        <end position="213"/>
    </location>
</feature>
<dbReference type="Gene3D" id="2.60.40.1190">
    <property type="match status" value="1"/>
</dbReference>
<dbReference type="GO" id="GO:0016052">
    <property type="term" value="P:carbohydrate catabolic process"/>
    <property type="evidence" value="ECO:0007669"/>
    <property type="project" value="InterPro"/>
</dbReference>
<name>A0A494VU88_9SPHI</name>
<dbReference type="GO" id="GO:0030246">
    <property type="term" value="F:carbohydrate binding"/>
    <property type="evidence" value="ECO:0007669"/>
    <property type="project" value="InterPro"/>
</dbReference>